<dbReference type="Pfam" id="PF01588">
    <property type="entry name" value="tRNA_bind"/>
    <property type="match status" value="1"/>
</dbReference>
<dbReference type="InterPro" id="IPR036690">
    <property type="entry name" value="Fdx_antiC-bd_sf"/>
</dbReference>
<evidence type="ECO:0000259" key="19">
    <source>
        <dbReference type="PROSITE" id="PS51483"/>
    </source>
</evidence>
<dbReference type="InterPro" id="IPR005147">
    <property type="entry name" value="tRNA_synthase_B5-dom"/>
</dbReference>
<dbReference type="InterPro" id="IPR002547">
    <property type="entry name" value="tRNA-bd_dom"/>
</dbReference>
<dbReference type="Gene3D" id="2.40.50.140">
    <property type="entry name" value="Nucleic acid-binding proteins"/>
    <property type="match status" value="1"/>
</dbReference>
<keyword evidence="13 15" id="KW-0030">Aminoacyl-tRNA synthetase</keyword>
<evidence type="ECO:0000256" key="16">
    <source>
        <dbReference type="PROSITE-ProRule" id="PRU00209"/>
    </source>
</evidence>
<dbReference type="PANTHER" id="PTHR10947">
    <property type="entry name" value="PHENYLALANYL-TRNA SYNTHETASE BETA CHAIN AND LEUCINE-RICH REPEAT-CONTAINING PROTEIN 47"/>
    <property type="match status" value="1"/>
</dbReference>
<evidence type="ECO:0000256" key="8">
    <source>
        <dbReference type="ARBA" id="ARBA00022741"/>
    </source>
</evidence>
<evidence type="ECO:0000256" key="9">
    <source>
        <dbReference type="ARBA" id="ARBA00022840"/>
    </source>
</evidence>
<feature type="domain" description="TRNA-binding" evidence="17">
    <location>
        <begin position="80"/>
        <end position="204"/>
    </location>
</feature>
<evidence type="ECO:0000313" key="20">
    <source>
        <dbReference type="EMBL" id="GAP13516.1"/>
    </source>
</evidence>
<dbReference type="InterPro" id="IPR004532">
    <property type="entry name" value="Phe-tRNA-ligase_IIc_bsu_bact"/>
</dbReference>
<evidence type="ECO:0000256" key="11">
    <source>
        <dbReference type="ARBA" id="ARBA00022884"/>
    </source>
</evidence>
<dbReference type="SUPFAM" id="SSF46955">
    <property type="entry name" value="Putative DNA-binding domain"/>
    <property type="match status" value="1"/>
</dbReference>
<dbReference type="Pfam" id="PF03483">
    <property type="entry name" value="B3_4"/>
    <property type="match status" value="1"/>
</dbReference>
<evidence type="ECO:0000256" key="2">
    <source>
        <dbReference type="ARBA" id="ARBA00008653"/>
    </source>
</evidence>
<evidence type="ECO:0000256" key="1">
    <source>
        <dbReference type="ARBA" id="ARBA00004496"/>
    </source>
</evidence>
<dbReference type="InterPro" id="IPR005121">
    <property type="entry name" value="Fdx_antiC-bd"/>
</dbReference>
<evidence type="ECO:0000256" key="6">
    <source>
        <dbReference type="ARBA" id="ARBA00022598"/>
    </source>
</evidence>
<dbReference type="Proteomes" id="UP000055060">
    <property type="component" value="Unassembled WGS sequence"/>
</dbReference>
<dbReference type="GO" id="GO:0005524">
    <property type="term" value="F:ATP binding"/>
    <property type="evidence" value="ECO:0007669"/>
    <property type="project" value="UniProtKB-UniRule"/>
</dbReference>
<evidence type="ECO:0000313" key="21">
    <source>
        <dbReference type="Proteomes" id="UP000055060"/>
    </source>
</evidence>
<dbReference type="Gene3D" id="3.30.56.10">
    <property type="match status" value="2"/>
</dbReference>
<dbReference type="EMBL" id="DF967972">
    <property type="protein sequence ID" value="GAP13516.1"/>
    <property type="molecule type" value="Genomic_DNA"/>
</dbReference>
<dbReference type="PROSITE" id="PS50886">
    <property type="entry name" value="TRBD"/>
    <property type="match status" value="1"/>
</dbReference>
<dbReference type="SUPFAM" id="SSF50249">
    <property type="entry name" value="Nucleic acid-binding proteins"/>
    <property type="match status" value="1"/>
</dbReference>
<dbReference type="InterPro" id="IPR020825">
    <property type="entry name" value="Phe-tRNA_synthase-like_B3/B4"/>
</dbReference>
<keyword evidence="10 15" id="KW-0460">Magnesium</keyword>
<dbReference type="InterPro" id="IPR009061">
    <property type="entry name" value="DNA-bd_dom_put_sf"/>
</dbReference>
<feature type="binding site" evidence="15">
    <location>
        <position position="529"/>
    </location>
    <ligand>
        <name>Mg(2+)</name>
        <dbReference type="ChEBI" id="CHEBI:18420"/>
        <note>shared with alpha subunit</note>
    </ligand>
</feature>
<evidence type="ECO:0000256" key="5">
    <source>
        <dbReference type="ARBA" id="ARBA00022555"/>
    </source>
</evidence>
<dbReference type="GO" id="GO:0004826">
    <property type="term" value="F:phenylalanine-tRNA ligase activity"/>
    <property type="evidence" value="ECO:0007669"/>
    <property type="project" value="UniProtKB-UniRule"/>
</dbReference>
<keyword evidence="11 16" id="KW-0694">RNA-binding</keyword>
<keyword evidence="9 15" id="KW-0067">ATP-binding</keyword>
<evidence type="ECO:0000256" key="14">
    <source>
        <dbReference type="ARBA" id="ARBA00049255"/>
    </source>
</evidence>
<dbReference type="SUPFAM" id="SSF55681">
    <property type="entry name" value="Class II aaRS and biotin synthetases"/>
    <property type="match status" value="1"/>
</dbReference>
<evidence type="ECO:0000259" key="18">
    <source>
        <dbReference type="PROSITE" id="PS51447"/>
    </source>
</evidence>
<evidence type="ECO:0000256" key="10">
    <source>
        <dbReference type="ARBA" id="ARBA00022842"/>
    </source>
</evidence>
<dbReference type="GO" id="GO:0000287">
    <property type="term" value="F:magnesium ion binding"/>
    <property type="evidence" value="ECO:0007669"/>
    <property type="project" value="UniProtKB-UniRule"/>
</dbReference>
<evidence type="ECO:0000256" key="4">
    <source>
        <dbReference type="ARBA" id="ARBA00022490"/>
    </source>
</evidence>
<dbReference type="FunFam" id="3.30.70.380:FF:000001">
    <property type="entry name" value="Phenylalanine--tRNA ligase beta subunit"/>
    <property type="match status" value="1"/>
</dbReference>
<feature type="domain" description="B5" evidence="19">
    <location>
        <begin position="462"/>
        <end position="541"/>
    </location>
</feature>
<dbReference type="HAMAP" id="MF_00283">
    <property type="entry name" value="Phe_tRNA_synth_beta1"/>
    <property type="match status" value="1"/>
</dbReference>
<dbReference type="GO" id="GO:0000049">
    <property type="term" value="F:tRNA binding"/>
    <property type="evidence" value="ECO:0007669"/>
    <property type="project" value="UniProtKB-UniRule"/>
</dbReference>
<dbReference type="PROSITE" id="PS51447">
    <property type="entry name" value="FDX_ACB"/>
    <property type="match status" value="1"/>
</dbReference>
<dbReference type="Gene3D" id="3.30.930.10">
    <property type="entry name" value="Bira Bifunctional Protein, Domain 2"/>
    <property type="match status" value="1"/>
</dbReference>
<keyword evidence="6 15" id="KW-0436">Ligase</keyword>
<comment type="catalytic activity">
    <reaction evidence="14 15">
        <text>tRNA(Phe) + L-phenylalanine + ATP = L-phenylalanyl-tRNA(Phe) + AMP + diphosphate + H(+)</text>
        <dbReference type="Rhea" id="RHEA:19413"/>
        <dbReference type="Rhea" id="RHEA-COMP:9668"/>
        <dbReference type="Rhea" id="RHEA-COMP:9699"/>
        <dbReference type="ChEBI" id="CHEBI:15378"/>
        <dbReference type="ChEBI" id="CHEBI:30616"/>
        <dbReference type="ChEBI" id="CHEBI:33019"/>
        <dbReference type="ChEBI" id="CHEBI:58095"/>
        <dbReference type="ChEBI" id="CHEBI:78442"/>
        <dbReference type="ChEBI" id="CHEBI:78531"/>
        <dbReference type="ChEBI" id="CHEBI:456215"/>
        <dbReference type="EC" id="6.1.1.20"/>
    </reaction>
</comment>
<dbReference type="Pfam" id="PF03147">
    <property type="entry name" value="FDX-ACB"/>
    <property type="match status" value="1"/>
</dbReference>
<comment type="subunit">
    <text evidence="3 15">Tetramer of two alpha and two beta subunits.</text>
</comment>
<dbReference type="CDD" id="cd00769">
    <property type="entry name" value="PheRS_beta_core"/>
    <property type="match status" value="1"/>
</dbReference>
<keyword evidence="12 15" id="KW-0648">Protein biosynthesis</keyword>
<dbReference type="SMART" id="SM00874">
    <property type="entry name" value="B5"/>
    <property type="match status" value="1"/>
</dbReference>
<organism evidence="20">
    <name type="scientific">Longilinea arvoryzae</name>
    <dbReference type="NCBI Taxonomy" id="360412"/>
    <lineage>
        <taxon>Bacteria</taxon>
        <taxon>Bacillati</taxon>
        <taxon>Chloroflexota</taxon>
        <taxon>Anaerolineae</taxon>
        <taxon>Anaerolineales</taxon>
        <taxon>Anaerolineaceae</taxon>
        <taxon>Longilinea</taxon>
    </lineage>
</organism>
<dbReference type="GO" id="GO:0006432">
    <property type="term" value="P:phenylalanyl-tRNA aminoacylation"/>
    <property type="evidence" value="ECO:0007669"/>
    <property type="project" value="UniProtKB-UniRule"/>
</dbReference>
<feature type="binding site" evidence="15">
    <location>
        <position position="525"/>
    </location>
    <ligand>
        <name>Mg(2+)</name>
        <dbReference type="ChEBI" id="CHEBI:18420"/>
        <note>shared with alpha subunit</note>
    </ligand>
</feature>
<reference evidence="20" key="1">
    <citation type="submission" date="2015-07" db="EMBL/GenBank/DDBJ databases">
        <title>Draft Genome Sequences of Anaerolinea thermolimosa IMO-1, Bellilinea caldifistulae GOMI-1, Leptolinea tardivitalis YMTK-2, Levilinea saccharolytica KIBI-1,Longilinea arvoryzae KOME-1, Previously Described as Members of the Anaerolineaceae (Chloroflexi).</title>
        <authorList>
            <person name="Sekiguchi Y."/>
            <person name="Ohashi A."/>
            <person name="Matsuura N."/>
            <person name="Tourlousse M.D."/>
        </authorList>
    </citation>
    <scope>NUCLEOTIDE SEQUENCE [LARGE SCALE GENOMIC DNA]</scope>
    <source>
        <strain evidence="20">KOME-1</strain>
    </source>
</reference>
<dbReference type="PROSITE" id="PS51483">
    <property type="entry name" value="B5"/>
    <property type="match status" value="1"/>
</dbReference>
<keyword evidence="21" id="KW-1185">Reference proteome</keyword>
<evidence type="ECO:0000259" key="17">
    <source>
        <dbReference type="PROSITE" id="PS50886"/>
    </source>
</evidence>
<dbReference type="InterPro" id="IPR041616">
    <property type="entry name" value="PheRS_beta_core"/>
</dbReference>
<dbReference type="InterPro" id="IPR005146">
    <property type="entry name" value="B3/B4_tRNA-bd"/>
</dbReference>
<dbReference type="InterPro" id="IPR045864">
    <property type="entry name" value="aa-tRNA-synth_II/BPL/LPL"/>
</dbReference>
<dbReference type="NCBIfam" id="TIGR00472">
    <property type="entry name" value="pheT_bact"/>
    <property type="match status" value="1"/>
</dbReference>
<dbReference type="InterPro" id="IPR033714">
    <property type="entry name" value="tRNA_bind_bactPheRS"/>
</dbReference>
<dbReference type="OrthoDB" id="9805455at2"/>
<comment type="cofactor">
    <cofactor evidence="15">
        <name>Mg(2+)</name>
        <dbReference type="ChEBI" id="CHEBI:18420"/>
    </cofactor>
    <text evidence="15">Binds 2 magnesium ions per tetramer.</text>
</comment>
<keyword evidence="4 15" id="KW-0963">Cytoplasm</keyword>
<dbReference type="EC" id="6.1.1.20" evidence="15"/>
<sequence length="868" mass="95602">MNLLFLRTQNPLTQNLIVNEKEHNMKIPLSWLKDYIDIDLSVEELARTLTNAGLEVEEITLIGLPRVEGERREFKMDGLSWEPDKIVVAQINEVMPHPNADRLTLCRLDDGTGESVVLTGAPNLYEYKGKGPLPKPLKVAYAKEGARIYDGHQPGQVLTTLKKAKIRGVESSSMVCSEKELGISEEHEGIILLDDDAPTGMPLVDYMGDAVLELSILPNMIRNASVIGVARELSAATGKPLHKPQPELDPNGPSIAGQVSIQIADPTLNPRFVLGLVRGVEPRPSPYKIQRRLRLAGMRPINSIVDATNYIMLATGQPLHAFDYDVLVKRAGGKAPTIITRSAQAGEKLTTLDGAERTLEPVTILVCDTAGSLSLAGVMGGQESEVTDSTRNVLVESASWNFINVRRTTTYLHLSSEAGYRFGRGVHPALAPYAAQLCMACLVEWGGGQMTRDLVDAYPRPVVDPTVELAPKDVIRMLGIAIAPQEIVGILERLGFTCRIQGDTVIAKAPPNRLDIGEGIIGKSDLLEEVARIYGYNRIPTTRMADPLPEAHLRPELTLETSLRHALARLGMQEVINYRLTSPEREKLLYPAGQEPAAPEYIRLKNPLSPERSVMRRSLLASVLDTLEKNARLRDRLAIFEIGPVFEPRADQVLPDEPVKLTMAITGTRLPQAWDRKDTAKFDFYDLKGIVEGMLEQVHAQQVHFVAAGYPSYHPGMCAEVYAGETRLGVIGELHPLVKERYDFMAPPVMAAEFDVKALLAATTSHYDTSGVSTFPPVLEDIALIVDESVPADQVERLIRQTGGKLLADVRLFDVFRSELIGAGKKSLAYSLTYQAPDRTLNDQEASQLRGRIVRRLEIELGAKLRSN</sequence>
<dbReference type="PANTHER" id="PTHR10947:SF0">
    <property type="entry name" value="PHENYLALANINE--TRNA LIGASE BETA SUBUNIT"/>
    <property type="match status" value="1"/>
</dbReference>
<feature type="binding site" evidence="15">
    <location>
        <position position="515"/>
    </location>
    <ligand>
        <name>Mg(2+)</name>
        <dbReference type="ChEBI" id="CHEBI:18420"/>
        <note>shared with alpha subunit</note>
    </ligand>
</feature>
<evidence type="ECO:0000256" key="12">
    <source>
        <dbReference type="ARBA" id="ARBA00022917"/>
    </source>
</evidence>
<comment type="similarity">
    <text evidence="2 15">Belongs to the phenylalanyl-tRNA synthetase beta subunit family. Type 1 subfamily.</text>
</comment>
<gene>
    <name evidence="15" type="primary">pheT</name>
    <name evidence="20" type="ORF">LARV_01270</name>
</gene>
<dbReference type="InterPro" id="IPR012340">
    <property type="entry name" value="NA-bd_OB-fold"/>
</dbReference>
<protein>
    <recommendedName>
        <fullName evidence="15">Phenylalanine--tRNA ligase beta subunit</fullName>
        <ecNumber evidence="15">6.1.1.20</ecNumber>
    </recommendedName>
    <alternativeName>
        <fullName evidence="15">Phenylalanyl-tRNA synthetase beta subunit</fullName>
        <shortName evidence="15">PheRS</shortName>
    </alternativeName>
</protein>
<evidence type="ECO:0000256" key="7">
    <source>
        <dbReference type="ARBA" id="ARBA00022723"/>
    </source>
</evidence>
<feature type="domain" description="FDX-ACB" evidence="18">
    <location>
        <begin position="773"/>
        <end position="866"/>
    </location>
</feature>
<dbReference type="Pfam" id="PF17759">
    <property type="entry name" value="tRNA_synthFbeta"/>
    <property type="match status" value="1"/>
</dbReference>
<evidence type="ECO:0000256" key="15">
    <source>
        <dbReference type="HAMAP-Rule" id="MF_00283"/>
    </source>
</evidence>
<dbReference type="Gene3D" id="3.50.40.10">
    <property type="entry name" value="Phenylalanyl-trna Synthetase, Chain B, domain 3"/>
    <property type="match status" value="1"/>
</dbReference>
<dbReference type="Gene3D" id="3.30.70.380">
    <property type="entry name" value="Ferrodoxin-fold anticodon-binding domain"/>
    <property type="match status" value="1"/>
</dbReference>
<feature type="binding site" evidence="15">
    <location>
        <position position="528"/>
    </location>
    <ligand>
        <name>Mg(2+)</name>
        <dbReference type="ChEBI" id="CHEBI:18420"/>
        <note>shared with alpha subunit</note>
    </ligand>
</feature>
<comment type="subcellular location">
    <subcellularLocation>
        <location evidence="1 15">Cytoplasm</location>
    </subcellularLocation>
</comment>
<dbReference type="GO" id="GO:0009328">
    <property type="term" value="C:phenylalanine-tRNA ligase complex"/>
    <property type="evidence" value="ECO:0007669"/>
    <property type="project" value="TreeGrafter"/>
</dbReference>
<evidence type="ECO:0000256" key="13">
    <source>
        <dbReference type="ARBA" id="ARBA00023146"/>
    </source>
</evidence>
<dbReference type="SUPFAM" id="SSF54991">
    <property type="entry name" value="Anticodon-binding domain of PheRS"/>
    <property type="match status" value="1"/>
</dbReference>
<keyword evidence="8 15" id="KW-0547">Nucleotide-binding</keyword>
<dbReference type="SUPFAM" id="SSF56037">
    <property type="entry name" value="PheT/TilS domain"/>
    <property type="match status" value="1"/>
</dbReference>
<dbReference type="AlphaFoldDB" id="A0A0S7B7T0"/>
<dbReference type="STRING" id="360412.LARV_01270"/>
<dbReference type="SMART" id="SM00873">
    <property type="entry name" value="B3_4"/>
    <property type="match status" value="1"/>
</dbReference>
<dbReference type="InterPro" id="IPR045060">
    <property type="entry name" value="Phe-tRNA-ligase_IIc_bsu"/>
</dbReference>
<evidence type="ECO:0000256" key="3">
    <source>
        <dbReference type="ARBA" id="ARBA00011209"/>
    </source>
</evidence>
<proteinExistence type="inferred from homology"/>
<dbReference type="SMART" id="SM00896">
    <property type="entry name" value="FDX-ACB"/>
    <property type="match status" value="1"/>
</dbReference>
<dbReference type="CDD" id="cd02796">
    <property type="entry name" value="tRNA_bind_bactPheRS"/>
    <property type="match status" value="1"/>
</dbReference>
<keyword evidence="5 16" id="KW-0820">tRNA-binding</keyword>
<keyword evidence="7 15" id="KW-0479">Metal-binding</keyword>
<name>A0A0S7B7T0_9CHLR</name>
<dbReference type="Pfam" id="PF03484">
    <property type="entry name" value="B5"/>
    <property type="match status" value="1"/>
</dbReference>
<accession>A0A0S7B7T0</accession>